<organism evidence="2 3">
    <name type="scientific">Eumeta variegata</name>
    <name type="common">Bagworm moth</name>
    <name type="synonym">Eumeta japonica</name>
    <dbReference type="NCBI Taxonomy" id="151549"/>
    <lineage>
        <taxon>Eukaryota</taxon>
        <taxon>Metazoa</taxon>
        <taxon>Ecdysozoa</taxon>
        <taxon>Arthropoda</taxon>
        <taxon>Hexapoda</taxon>
        <taxon>Insecta</taxon>
        <taxon>Pterygota</taxon>
        <taxon>Neoptera</taxon>
        <taxon>Endopterygota</taxon>
        <taxon>Lepidoptera</taxon>
        <taxon>Glossata</taxon>
        <taxon>Ditrysia</taxon>
        <taxon>Tineoidea</taxon>
        <taxon>Psychidae</taxon>
        <taxon>Oiketicinae</taxon>
        <taxon>Eumeta</taxon>
    </lineage>
</organism>
<dbReference type="STRING" id="151549.A0A4C1SIV7"/>
<keyword evidence="3" id="KW-1185">Reference proteome</keyword>
<dbReference type="OrthoDB" id="377733at2759"/>
<evidence type="ECO:0000313" key="3">
    <source>
        <dbReference type="Proteomes" id="UP000299102"/>
    </source>
</evidence>
<feature type="compositionally biased region" description="Polar residues" evidence="1">
    <location>
        <begin position="57"/>
        <end position="76"/>
    </location>
</feature>
<evidence type="ECO:0000256" key="1">
    <source>
        <dbReference type="SAM" id="MobiDB-lite"/>
    </source>
</evidence>
<feature type="region of interest" description="Disordered" evidence="1">
    <location>
        <begin position="1"/>
        <end position="77"/>
    </location>
</feature>
<comment type="caution">
    <text evidence="2">The sequence shown here is derived from an EMBL/GenBank/DDBJ whole genome shotgun (WGS) entry which is preliminary data.</text>
</comment>
<dbReference type="EMBL" id="BGZK01003497">
    <property type="protein sequence ID" value="GBP01924.1"/>
    <property type="molecule type" value="Genomic_DNA"/>
</dbReference>
<evidence type="ECO:0000313" key="2">
    <source>
        <dbReference type="EMBL" id="GBP01924.1"/>
    </source>
</evidence>
<sequence length="118" mass="13289">MQEPERTYVFPGPGQIPRFARATGTSRGHSRVGSKTDFILPPGHKEESETREFGPSAPSSATGRGHSRQASRSESIYTLRRSEVPPWWKRVGICRTENLEERPYRIVVPNHTCTPENA</sequence>
<reference evidence="2 3" key="1">
    <citation type="journal article" date="2019" name="Commun. Biol.">
        <title>The bagworm genome reveals a unique fibroin gene that provides high tensile strength.</title>
        <authorList>
            <person name="Kono N."/>
            <person name="Nakamura H."/>
            <person name="Ohtoshi R."/>
            <person name="Tomita M."/>
            <person name="Numata K."/>
            <person name="Arakawa K."/>
        </authorList>
    </citation>
    <scope>NUCLEOTIDE SEQUENCE [LARGE SCALE GENOMIC DNA]</scope>
</reference>
<dbReference type="AlphaFoldDB" id="A0A4C1SIV7"/>
<proteinExistence type="predicted"/>
<name>A0A4C1SIV7_EUMVA</name>
<accession>A0A4C1SIV7</accession>
<dbReference type="Proteomes" id="UP000299102">
    <property type="component" value="Unassembled WGS sequence"/>
</dbReference>
<protein>
    <submittedName>
        <fullName evidence="2">Uncharacterized protein</fullName>
    </submittedName>
</protein>
<gene>
    <name evidence="2" type="ORF">EVAR_71844_1</name>
</gene>
<feature type="compositionally biased region" description="Basic and acidic residues" evidence="1">
    <location>
        <begin position="43"/>
        <end position="52"/>
    </location>
</feature>